<feature type="transmembrane region" description="Helical" evidence="2">
    <location>
        <begin position="20"/>
        <end position="45"/>
    </location>
</feature>
<proteinExistence type="predicted"/>
<gene>
    <name evidence="3" type="ORF">D8674_041693</name>
</gene>
<evidence type="ECO:0000256" key="1">
    <source>
        <dbReference type="SAM" id="MobiDB-lite"/>
    </source>
</evidence>
<sequence length="180" mass="19420">MADAPKRSPPPEAARRGFLLGMSTTTMAVTAAVIAGVLGYYALYVKTKPEVYPRRVADPPPATRVDPDVTRPRKYPDQREMAGDEDWRKTAETTKMSSEEVKRAGLEGAQRPPGHNPGGVLHQRRGLPFGPITMAVTGFLIVGAIGYFTLYTLKKPEATAGDVAKVSANVATPEDTSPRK</sequence>
<reference evidence="3 4" key="1">
    <citation type="submission" date="2019-09" db="EMBL/GenBank/DDBJ databases">
        <authorList>
            <person name="Ou C."/>
        </authorList>
    </citation>
    <scope>NUCLEOTIDE SEQUENCE [LARGE SCALE GENOMIC DNA]</scope>
    <source>
        <strain evidence="3">S2</strain>
        <tissue evidence="3">Leaf</tissue>
    </source>
</reference>
<dbReference type="PANTHER" id="PTHR33919:SF1">
    <property type="entry name" value="OS09G0127700 PROTEIN"/>
    <property type="match status" value="1"/>
</dbReference>
<keyword evidence="2" id="KW-0812">Transmembrane</keyword>
<keyword evidence="2" id="KW-1133">Transmembrane helix</keyword>
<keyword evidence="4" id="KW-1185">Reference proteome</keyword>
<organism evidence="3 4">
    <name type="scientific">Pyrus ussuriensis x Pyrus communis</name>
    <dbReference type="NCBI Taxonomy" id="2448454"/>
    <lineage>
        <taxon>Eukaryota</taxon>
        <taxon>Viridiplantae</taxon>
        <taxon>Streptophyta</taxon>
        <taxon>Embryophyta</taxon>
        <taxon>Tracheophyta</taxon>
        <taxon>Spermatophyta</taxon>
        <taxon>Magnoliopsida</taxon>
        <taxon>eudicotyledons</taxon>
        <taxon>Gunneridae</taxon>
        <taxon>Pentapetalae</taxon>
        <taxon>rosids</taxon>
        <taxon>fabids</taxon>
        <taxon>Rosales</taxon>
        <taxon>Rosaceae</taxon>
        <taxon>Amygdaloideae</taxon>
        <taxon>Maleae</taxon>
        <taxon>Pyrus</taxon>
    </lineage>
</organism>
<dbReference type="EMBL" id="SMOL01000508">
    <property type="protein sequence ID" value="KAB2609909.1"/>
    <property type="molecule type" value="Genomic_DNA"/>
</dbReference>
<name>A0A5N5G3D2_9ROSA</name>
<dbReference type="PANTHER" id="PTHR33919">
    <property type="entry name" value="OS09G0127700 PROTEIN"/>
    <property type="match status" value="1"/>
</dbReference>
<dbReference type="AlphaFoldDB" id="A0A5N5G3D2"/>
<evidence type="ECO:0000256" key="2">
    <source>
        <dbReference type="SAM" id="Phobius"/>
    </source>
</evidence>
<reference evidence="3 4" key="2">
    <citation type="submission" date="2019-11" db="EMBL/GenBank/DDBJ databases">
        <title>A de novo genome assembly of a pear dwarfing rootstock.</title>
        <authorList>
            <person name="Wang F."/>
            <person name="Wang J."/>
            <person name="Li S."/>
            <person name="Zhang Y."/>
            <person name="Fang M."/>
            <person name="Ma L."/>
            <person name="Zhao Y."/>
            <person name="Jiang S."/>
        </authorList>
    </citation>
    <scope>NUCLEOTIDE SEQUENCE [LARGE SCALE GENOMIC DNA]</scope>
    <source>
        <strain evidence="3">S2</strain>
        <tissue evidence="3">Leaf</tissue>
    </source>
</reference>
<protein>
    <recommendedName>
        <fullName evidence="5">Transmembrane protein</fullName>
    </recommendedName>
</protein>
<feature type="compositionally biased region" description="Basic and acidic residues" evidence="1">
    <location>
        <begin position="65"/>
        <end position="100"/>
    </location>
</feature>
<keyword evidence="2" id="KW-0472">Membrane</keyword>
<comment type="caution">
    <text evidence="3">The sequence shown here is derived from an EMBL/GenBank/DDBJ whole genome shotgun (WGS) entry which is preliminary data.</text>
</comment>
<evidence type="ECO:0008006" key="5">
    <source>
        <dbReference type="Google" id="ProtNLM"/>
    </source>
</evidence>
<dbReference type="OrthoDB" id="1892673at2759"/>
<feature type="region of interest" description="Disordered" evidence="1">
    <location>
        <begin position="53"/>
        <end position="100"/>
    </location>
</feature>
<dbReference type="Proteomes" id="UP000327157">
    <property type="component" value="Unassembled WGS sequence"/>
</dbReference>
<evidence type="ECO:0000313" key="4">
    <source>
        <dbReference type="Proteomes" id="UP000327157"/>
    </source>
</evidence>
<accession>A0A5N5G3D2</accession>
<feature type="transmembrane region" description="Helical" evidence="2">
    <location>
        <begin position="132"/>
        <end position="153"/>
    </location>
</feature>
<evidence type="ECO:0000313" key="3">
    <source>
        <dbReference type="EMBL" id="KAB2609909.1"/>
    </source>
</evidence>